<dbReference type="EMBL" id="MU250528">
    <property type="protein sequence ID" value="KAG7449438.1"/>
    <property type="molecule type" value="Genomic_DNA"/>
</dbReference>
<dbReference type="Proteomes" id="UP000812287">
    <property type="component" value="Unassembled WGS sequence"/>
</dbReference>
<organism evidence="2 3">
    <name type="scientific">Guyanagaster necrorhizus</name>
    <dbReference type="NCBI Taxonomy" id="856835"/>
    <lineage>
        <taxon>Eukaryota</taxon>
        <taxon>Fungi</taxon>
        <taxon>Dikarya</taxon>
        <taxon>Basidiomycota</taxon>
        <taxon>Agaricomycotina</taxon>
        <taxon>Agaricomycetes</taxon>
        <taxon>Agaricomycetidae</taxon>
        <taxon>Agaricales</taxon>
        <taxon>Marasmiineae</taxon>
        <taxon>Physalacriaceae</taxon>
        <taxon>Guyanagaster</taxon>
    </lineage>
</organism>
<evidence type="ECO:0000313" key="3">
    <source>
        <dbReference type="Proteomes" id="UP000812287"/>
    </source>
</evidence>
<accession>A0A9P7VZH4</accession>
<keyword evidence="3" id="KW-1185">Reference proteome</keyword>
<gene>
    <name evidence="2" type="ORF">BT62DRAFT_684218</name>
</gene>
<reference evidence="2" key="1">
    <citation type="submission" date="2020-11" db="EMBL/GenBank/DDBJ databases">
        <title>Adaptations for nitrogen fixation in a non-lichenized fungal sporocarp promotes dispersal by wood-feeding termites.</title>
        <authorList>
            <consortium name="DOE Joint Genome Institute"/>
            <person name="Koch R.A."/>
            <person name="Yoon G."/>
            <person name="Arayal U."/>
            <person name="Lail K."/>
            <person name="Amirebrahimi M."/>
            <person name="Labutti K."/>
            <person name="Lipzen A."/>
            <person name="Riley R."/>
            <person name="Barry K."/>
            <person name="Henrissat B."/>
            <person name="Grigoriev I.V."/>
            <person name="Herr J.R."/>
            <person name="Aime M.C."/>
        </authorList>
    </citation>
    <scope>NUCLEOTIDE SEQUENCE</scope>
    <source>
        <strain evidence="2">MCA 3950</strain>
    </source>
</reference>
<keyword evidence="1" id="KW-1133">Transmembrane helix</keyword>
<keyword evidence="1" id="KW-0812">Transmembrane</keyword>
<dbReference type="RefSeq" id="XP_043042938.1">
    <property type="nucleotide sequence ID" value="XM_043181860.1"/>
</dbReference>
<keyword evidence="1" id="KW-0472">Membrane</keyword>
<dbReference type="GeneID" id="66104156"/>
<evidence type="ECO:0000256" key="1">
    <source>
        <dbReference type="SAM" id="Phobius"/>
    </source>
</evidence>
<proteinExistence type="predicted"/>
<dbReference type="AlphaFoldDB" id="A0A9P7VZH4"/>
<name>A0A9P7VZH4_9AGAR</name>
<feature type="transmembrane region" description="Helical" evidence="1">
    <location>
        <begin position="42"/>
        <end position="62"/>
    </location>
</feature>
<evidence type="ECO:0000313" key="2">
    <source>
        <dbReference type="EMBL" id="KAG7449438.1"/>
    </source>
</evidence>
<sequence length="111" mass="13061">MRSMVSQLRSKRWRFLDYATPIRSSARILQFNPLRTKRTWKYTWVCSYASFLAPFYLPWTIVHSFAMDGPHLGALVVFPVPGNLHFHFRAYQHPLKLQSSSLASIMHMTFI</sequence>
<comment type="caution">
    <text evidence="2">The sequence shown here is derived from an EMBL/GenBank/DDBJ whole genome shotgun (WGS) entry which is preliminary data.</text>
</comment>
<protein>
    <submittedName>
        <fullName evidence="2">Uncharacterized protein</fullName>
    </submittedName>
</protein>